<comment type="caution">
    <text evidence="1">The sequence shown here is derived from an EMBL/GenBank/DDBJ whole genome shotgun (WGS) entry which is preliminary data.</text>
</comment>
<keyword evidence="1" id="KW-0808">Transferase</keyword>
<dbReference type="RefSeq" id="WP_126981605.1">
    <property type="nucleotide sequence ID" value="NZ_RZHD01000005.1"/>
</dbReference>
<sequence>MRHKVTCFLPCRAGSQRVLRKNIKPFAGFEYGLIQIKLQQLLTSELIDEVVLTTNDDDIIAYAKSVETDKIRIHKRVENLSSGATSTDQLVAHALELIPKGHILWTHVTSPFITRKHYDQIIRVYRDQLENGFDSLMTTTAIHGFLWQNGQPINYDRAVEKWPRTQTLEAIQEVNSGAFITSSDIYRSFDDRIGQRPYLYELDKLTSHDIDWPEDFIVAECMAEKGLVEL</sequence>
<dbReference type="PANTHER" id="PTHR21485">
    <property type="entry name" value="HAD SUPERFAMILY MEMBERS CMAS AND KDSC"/>
    <property type="match status" value="1"/>
</dbReference>
<dbReference type="Proteomes" id="UP000286912">
    <property type="component" value="Unassembled WGS sequence"/>
</dbReference>
<dbReference type="EMBL" id="RZHD01000005">
    <property type="protein sequence ID" value="RUR46002.1"/>
    <property type="molecule type" value="Genomic_DNA"/>
</dbReference>
<evidence type="ECO:0000313" key="1">
    <source>
        <dbReference type="EMBL" id="RUR46002.1"/>
    </source>
</evidence>
<dbReference type="OrthoDB" id="9805604at2"/>
<dbReference type="AlphaFoldDB" id="A0A433LBC9"/>
<dbReference type="SUPFAM" id="SSF53448">
    <property type="entry name" value="Nucleotide-diphospho-sugar transferases"/>
    <property type="match status" value="1"/>
</dbReference>
<organism evidence="1 2">
    <name type="scientific">Vreelandella populi</name>
    <dbReference type="NCBI Taxonomy" id="2498858"/>
    <lineage>
        <taxon>Bacteria</taxon>
        <taxon>Pseudomonadati</taxon>
        <taxon>Pseudomonadota</taxon>
        <taxon>Gammaproteobacteria</taxon>
        <taxon>Oceanospirillales</taxon>
        <taxon>Halomonadaceae</taxon>
        <taxon>Vreelandella</taxon>
    </lineage>
</organism>
<keyword evidence="2" id="KW-1185">Reference proteome</keyword>
<dbReference type="Gene3D" id="3.90.550.10">
    <property type="entry name" value="Spore Coat Polysaccharide Biosynthesis Protein SpsA, Chain A"/>
    <property type="match status" value="1"/>
</dbReference>
<name>A0A433LBC9_9GAMM</name>
<keyword evidence="1" id="KW-0548">Nucleotidyltransferase</keyword>
<dbReference type="Pfam" id="PF02348">
    <property type="entry name" value="CTP_transf_3"/>
    <property type="match status" value="1"/>
</dbReference>
<dbReference type="PANTHER" id="PTHR21485:SF6">
    <property type="entry name" value="N-ACYLNEURAMINATE CYTIDYLYLTRANSFERASE-RELATED"/>
    <property type="match status" value="1"/>
</dbReference>
<dbReference type="InterPro" id="IPR003329">
    <property type="entry name" value="Cytidylyl_trans"/>
</dbReference>
<dbReference type="CDD" id="cd02513">
    <property type="entry name" value="CMP-NeuAc_Synthase"/>
    <property type="match status" value="1"/>
</dbReference>
<proteinExistence type="predicted"/>
<dbReference type="GO" id="GO:0008781">
    <property type="term" value="F:N-acylneuraminate cytidylyltransferase activity"/>
    <property type="evidence" value="ECO:0007669"/>
    <property type="project" value="TreeGrafter"/>
</dbReference>
<dbReference type="InterPro" id="IPR029044">
    <property type="entry name" value="Nucleotide-diphossugar_trans"/>
</dbReference>
<accession>A0A433LBC9</accession>
<gene>
    <name evidence="1" type="ORF">ELY37_08355</name>
</gene>
<evidence type="ECO:0000313" key="2">
    <source>
        <dbReference type="Proteomes" id="UP000286912"/>
    </source>
</evidence>
<reference evidence="1 2" key="1">
    <citation type="submission" date="2018-12" db="EMBL/GenBank/DDBJ databases">
        <title>three novel Halomonas strain isolated from plants.</title>
        <authorList>
            <person name="Sun C."/>
        </authorList>
    </citation>
    <scope>NUCLEOTIDE SEQUENCE [LARGE SCALE GENOMIC DNA]</scope>
    <source>
        <strain evidence="1 2">RC</strain>
    </source>
</reference>
<protein>
    <submittedName>
        <fullName evidence="1">Acylneuraminate cytidylyltransferase family protein</fullName>
    </submittedName>
</protein>
<dbReference type="InterPro" id="IPR050793">
    <property type="entry name" value="CMP-NeuNAc_synthase"/>
</dbReference>